<comment type="function">
    <text evidence="2">Catalyzes the dismutation of two molecules of 6,7-dimethyl-8-ribityllumazine, resulting in the formation of riboflavin and 5-amino-6-(D-ribitylamino)uracil.</text>
</comment>
<keyword evidence="7 12" id="KW-0808">Transferase</keyword>
<keyword evidence="13" id="KW-1185">Reference proteome</keyword>
<dbReference type="InterPro" id="IPR023366">
    <property type="entry name" value="ATP_synth_asu-like_sf"/>
</dbReference>
<dbReference type="PANTHER" id="PTHR21098:SF12">
    <property type="entry name" value="RIBOFLAVIN SYNTHASE"/>
    <property type="match status" value="1"/>
</dbReference>
<dbReference type="GO" id="GO:0004746">
    <property type="term" value="F:riboflavin synthase activity"/>
    <property type="evidence" value="ECO:0007669"/>
    <property type="project" value="UniProtKB-UniRule"/>
</dbReference>
<dbReference type="GO" id="GO:0009231">
    <property type="term" value="P:riboflavin biosynthetic process"/>
    <property type="evidence" value="ECO:0007669"/>
    <property type="project" value="UniProtKB-KW"/>
</dbReference>
<dbReference type="CDD" id="cd00402">
    <property type="entry name" value="Riboflavin_synthase_like"/>
    <property type="match status" value="1"/>
</dbReference>
<feature type="repeat" description="Lumazine-binding" evidence="10">
    <location>
        <begin position="96"/>
        <end position="202"/>
    </location>
</feature>
<dbReference type="Proteomes" id="UP000286287">
    <property type="component" value="Unassembled WGS sequence"/>
</dbReference>
<dbReference type="Pfam" id="PF00677">
    <property type="entry name" value="Lum_binding"/>
    <property type="match status" value="2"/>
</dbReference>
<dbReference type="SUPFAM" id="SSF63380">
    <property type="entry name" value="Riboflavin synthase domain-like"/>
    <property type="match status" value="2"/>
</dbReference>
<dbReference type="PIRSF" id="PIRSF000498">
    <property type="entry name" value="Riboflavin_syn_A"/>
    <property type="match status" value="1"/>
</dbReference>
<gene>
    <name evidence="12" type="ORF">D3875_14180</name>
</gene>
<organism evidence="12 13">
    <name type="scientific">Deinococcus cavernae</name>
    <dbReference type="NCBI Taxonomy" id="2320857"/>
    <lineage>
        <taxon>Bacteria</taxon>
        <taxon>Thermotogati</taxon>
        <taxon>Deinococcota</taxon>
        <taxon>Deinococci</taxon>
        <taxon>Deinococcales</taxon>
        <taxon>Deinococcaceae</taxon>
        <taxon>Deinococcus</taxon>
    </lineage>
</organism>
<dbReference type="PROSITE" id="PS51177">
    <property type="entry name" value="LUMAZINE_BIND"/>
    <property type="match status" value="2"/>
</dbReference>
<evidence type="ECO:0000256" key="3">
    <source>
        <dbReference type="ARBA" id="ARBA00004887"/>
    </source>
</evidence>
<evidence type="ECO:0000256" key="5">
    <source>
        <dbReference type="ARBA" id="ARBA00013950"/>
    </source>
</evidence>
<name>A0A418V8X8_9DEIO</name>
<keyword evidence="6" id="KW-0686">Riboflavin biosynthesis</keyword>
<evidence type="ECO:0000313" key="12">
    <source>
        <dbReference type="EMBL" id="RJF72527.1"/>
    </source>
</evidence>
<dbReference type="EC" id="2.5.1.9" evidence="4 9"/>
<evidence type="ECO:0000256" key="7">
    <source>
        <dbReference type="ARBA" id="ARBA00022679"/>
    </source>
</evidence>
<dbReference type="NCBIfam" id="TIGR00187">
    <property type="entry name" value="ribE"/>
    <property type="match status" value="1"/>
</dbReference>
<dbReference type="NCBIfam" id="NF006767">
    <property type="entry name" value="PRK09289.1"/>
    <property type="match status" value="1"/>
</dbReference>
<evidence type="ECO:0000259" key="11">
    <source>
        <dbReference type="PROSITE" id="PS51177"/>
    </source>
</evidence>
<comment type="catalytic activity">
    <reaction evidence="1">
        <text>2 6,7-dimethyl-8-(1-D-ribityl)lumazine + H(+) = 5-amino-6-(D-ribitylamino)uracil + riboflavin</text>
        <dbReference type="Rhea" id="RHEA:20772"/>
        <dbReference type="ChEBI" id="CHEBI:15378"/>
        <dbReference type="ChEBI" id="CHEBI:15934"/>
        <dbReference type="ChEBI" id="CHEBI:57986"/>
        <dbReference type="ChEBI" id="CHEBI:58201"/>
        <dbReference type="EC" id="2.5.1.9"/>
    </reaction>
</comment>
<dbReference type="FunFam" id="2.40.30.20:FF:000004">
    <property type="entry name" value="Riboflavin synthase, alpha subunit"/>
    <property type="match status" value="1"/>
</dbReference>
<dbReference type="PANTHER" id="PTHR21098">
    <property type="entry name" value="RIBOFLAVIN SYNTHASE ALPHA CHAIN"/>
    <property type="match status" value="1"/>
</dbReference>
<dbReference type="EMBL" id="QYUJ01000014">
    <property type="protein sequence ID" value="RJF72527.1"/>
    <property type="molecule type" value="Genomic_DNA"/>
</dbReference>
<comment type="pathway">
    <text evidence="3">Cofactor biosynthesis; riboflavin biosynthesis; riboflavin from 2-hydroxy-3-oxobutyl phosphate and 5-amino-6-(D-ribitylamino)uracil: step 2/2.</text>
</comment>
<evidence type="ECO:0000313" key="13">
    <source>
        <dbReference type="Proteomes" id="UP000286287"/>
    </source>
</evidence>
<reference evidence="12 13" key="1">
    <citation type="submission" date="2018-09" db="EMBL/GenBank/DDBJ databases">
        <authorList>
            <person name="Zhu H."/>
        </authorList>
    </citation>
    <scope>NUCLEOTIDE SEQUENCE [LARGE SCALE GENOMIC DNA]</scope>
    <source>
        <strain evidence="12 13">K2S05-167</strain>
    </source>
</reference>
<accession>A0A418V8X8</accession>
<dbReference type="InterPro" id="IPR026017">
    <property type="entry name" value="Lumazine-bd_dom"/>
</dbReference>
<keyword evidence="8" id="KW-0677">Repeat</keyword>
<evidence type="ECO:0000256" key="10">
    <source>
        <dbReference type="PROSITE-ProRule" id="PRU00524"/>
    </source>
</evidence>
<dbReference type="InterPro" id="IPR001783">
    <property type="entry name" value="Lumazine-bd"/>
</dbReference>
<dbReference type="RefSeq" id="WP_119764746.1">
    <property type="nucleotide sequence ID" value="NZ_QYUJ01000014.1"/>
</dbReference>
<evidence type="ECO:0000256" key="6">
    <source>
        <dbReference type="ARBA" id="ARBA00022619"/>
    </source>
</evidence>
<feature type="domain" description="Lumazine-binding" evidence="11">
    <location>
        <begin position="96"/>
        <end position="202"/>
    </location>
</feature>
<dbReference type="AlphaFoldDB" id="A0A418V8X8"/>
<feature type="repeat" description="Lumazine-binding" evidence="10">
    <location>
        <begin position="1"/>
        <end position="95"/>
    </location>
</feature>
<feature type="domain" description="Lumazine-binding" evidence="11">
    <location>
        <begin position="1"/>
        <end position="95"/>
    </location>
</feature>
<evidence type="ECO:0000256" key="9">
    <source>
        <dbReference type="NCBIfam" id="TIGR00187"/>
    </source>
</evidence>
<proteinExistence type="predicted"/>
<evidence type="ECO:0000256" key="1">
    <source>
        <dbReference type="ARBA" id="ARBA00000968"/>
    </source>
</evidence>
<dbReference type="InterPro" id="IPR017938">
    <property type="entry name" value="Riboflavin_synthase-like_b-brl"/>
</dbReference>
<sequence length="211" mass="22616">MFTGIVEQTGRVVAVCEVAGNVRVSIAPGHMWTDLQLGESVACAGACLTVTAWDDVSFSVELSRETVAKTAPRWVEGQAVNLERAMTAGARFGGHIVSGHVDGVGEVLEVREEPGAYTMHVRAPKGLARYLTPKGSMTVDGVSLTLVDVGGPAGSQPGWPAEDFTLWLVPHTLEVTTLRHWRAGTRVNLEADQVAKYVERLLAVRELEAQA</sequence>
<evidence type="ECO:0000256" key="4">
    <source>
        <dbReference type="ARBA" id="ARBA00012827"/>
    </source>
</evidence>
<evidence type="ECO:0000256" key="2">
    <source>
        <dbReference type="ARBA" id="ARBA00002803"/>
    </source>
</evidence>
<dbReference type="OrthoDB" id="9788537at2"/>
<evidence type="ECO:0000256" key="8">
    <source>
        <dbReference type="ARBA" id="ARBA00022737"/>
    </source>
</evidence>
<dbReference type="Gene3D" id="2.40.30.20">
    <property type="match status" value="2"/>
</dbReference>
<protein>
    <recommendedName>
        <fullName evidence="5 9">Riboflavin synthase</fullName>
        <ecNumber evidence="4 9">2.5.1.9</ecNumber>
    </recommendedName>
</protein>
<comment type="caution">
    <text evidence="12">The sequence shown here is derived from an EMBL/GenBank/DDBJ whole genome shotgun (WGS) entry which is preliminary data.</text>
</comment>